<evidence type="ECO:0000313" key="10">
    <source>
        <dbReference type="EMBL" id="GEP84185.1"/>
    </source>
</evidence>
<dbReference type="InterPro" id="IPR002082">
    <property type="entry name" value="Asp_carbamoyltransf"/>
</dbReference>
<evidence type="ECO:0000256" key="1">
    <source>
        <dbReference type="ARBA" id="ARBA00004852"/>
    </source>
</evidence>
<keyword evidence="4 7" id="KW-0665">Pyrimidine biosynthesis</keyword>
<evidence type="ECO:0000313" key="11">
    <source>
        <dbReference type="Proteomes" id="UP000321736"/>
    </source>
</evidence>
<feature type="binding site" evidence="7">
    <location>
        <position position="49"/>
    </location>
    <ligand>
        <name>carbamoyl phosphate</name>
        <dbReference type="ChEBI" id="CHEBI:58228"/>
    </ligand>
</feature>
<feature type="binding site" evidence="7">
    <location>
        <position position="209"/>
    </location>
    <ligand>
        <name>L-aspartate</name>
        <dbReference type="ChEBI" id="CHEBI:29991"/>
    </ligand>
</feature>
<feature type="binding site" evidence="7">
    <location>
        <position position="159"/>
    </location>
    <ligand>
        <name>L-aspartate</name>
        <dbReference type="ChEBI" id="CHEBI:29991"/>
    </ligand>
</feature>
<name>A0A239U6J8_9STAP</name>
<dbReference type="PROSITE" id="PS00097">
    <property type="entry name" value="CARBAMOYLTRANSFERASE"/>
    <property type="match status" value="1"/>
</dbReference>
<dbReference type="PRINTS" id="PR00101">
    <property type="entry name" value="ATCASE"/>
</dbReference>
<feature type="binding site" evidence="7">
    <location>
        <position position="99"/>
    </location>
    <ligand>
        <name>carbamoyl phosphate</name>
        <dbReference type="ChEBI" id="CHEBI:58228"/>
    </ligand>
</feature>
<dbReference type="FunFam" id="3.40.50.1370:FF:000011">
    <property type="entry name" value="Aspartate carbamoyltransferase"/>
    <property type="match status" value="1"/>
</dbReference>
<gene>
    <name evidence="7 10" type="primary">pyrB</name>
    <name evidence="10" type="ORF">SPI02_07700</name>
</gene>
<dbReference type="HAMAP" id="MF_00001">
    <property type="entry name" value="Asp_carb_tr"/>
    <property type="match status" value="1"/>
</dbReference>
<dbReference type="GO" id="GO:0006207">
    <property type="term" value="P:'de novo' pyrimidine nucleobase biosynthetic process"/>
    <property type="evidence" value="ECO:0007669"/>
    <property type="project" value="InterPro"/>
</dbReference>
<evidence type="ECO:0000256" key="3">
    <source>
        <dbReference type="ARBA" id="ARBA00022679"/>
    </source>
</evidence>
<dbReference type="Proteomes" id="UP000321736">
    <property type="component" value="Unassembled WGS sequence"/>
</dbReference>
<feature type="domain" description="Aspartate/ornithine carbamoyltransferase carbamoyl-P binding" evidence="9">
    <location>
        <begin position="2"/>
        <end position="139"/>
    </location>
</feature>
<dbReference type="InterPro" id="IPR006131">
    <property type="entry name" value="Asp_carbamoyltransf_Asp/Orn-bd"/>
</dbReference>
<comment type="pathway">
    <text evidence="1 7">Pyrimidine metabolism; UMP biosynthesis via de novo pathway; (S)-dihydroorotate from bicarbonate: step 2/3.</text>
</comment>
<dbReference type="Pfam" id="PF00185">
    <property type="entry name" value="OTCace"/>
    <property type="match status" value="1"/>
</dbReference>
<dbReference type="GO" id="GO:0006520">
    <property type="term" value="P:amino acid metabolic process"/>
    <property type="evidence" value="ECO:0007669"/>
    <property type="project" value="InterPro"/>
</dbReference>
<dbReference type="NCBIfam" id="TIGR00670">
    <property type="entry name" value="asp_carb_tr"/>
    <property type="match status" value="1"/>
</dbReference>
<dbReference type="EC" id="2.1.3.2" evidence="7"/>
<dbReference type="SUPFAM" id="SSF53671">
    <property type="entry name" value="Aspartate/ornithine carbamoyltransferase"/>
    <property type="match status" value="1"/>
</dbReference>
<dbReference type="EMBL" id="BKAR01000006">
    <property type="protein sequence ID" value="GEP84185.1"/>
    <property type="molecule type" value="Genomic_DNA"/>
</dbReference>
<feature type="binding site" evidence="7">
    <location>
        <position position="77"/>
    </location>
    <ligand>
        <name>L-aspartate</name>
        <dbReference type="ChEBI" id="CHEBI:29991"/>
    </ligand>
</feature>
<dbReference type="GO" id="GO:0016597">
    <property type="term" value="F:amino acid binding"/>
    <property type="evidence" value="ECO:0007669"/>
    <property type="project" value="InterPro"/>
</dbReference>
<evidence type="ECO:0000256" key="4">
    <source>
        <dbReference type="ARBA" id="ARBA00022975"/>
    </source>
</evidence>
<dbReference type="Pfam" id="PF02729">
    <property type="entry name" value="OTCace_N"/>
    <property type="match status" value="1"/>
</dbReference>
<organism evidence="10 11">
    <name type="scientific">Staphylococcus piscifermentans</name>
    <dbReference type="NCBI Taxonomy" id="70258"/>
    <lineage>
        <taxon>Bacteria</taxon>
        <taxon>Bacillati</taxon>
        <taxon>Bacillota</taxon>
        <taxon>Bacilli</taxon>
        <taxon>Bacillales</taxon>
        <taxon>Staphylococcaceae</taxon>
        <taxon>Staphylococcus</taxon>
    </lineage>
</organism>
<comment type="subunit">
    <text evidence="7">Heterododecamer (2C3:3R2) of six catalytic PyrB chains organized as two trimers (C3), and six regulatory PyrI chains organized as three dimers (R2).</text>
</comment>
<dbReference type="AlphaFoldDB" id="A0A239U6J8"/>
<dbReference type="InterPro" id="IPR006130">
    <property type="entry name" value="Asp/Orn_carbamoylTrfase"/>
</dbReference>
<dbReference type="InterPro" id="IPR006132">
    <property type="entry name" value="Asp/Orn_carbamoyltranf_P-bd"/>
</dbReference>
<evidence type="ECO:0000259" key="9">
    <source>
        <dbReference type="Pfam" id="PF02729"/>
    </source>
</evidence>
<dbReference type="Gene3D" id="3.40.50.1370">
    <property type="entry name" value="Aspartate/ornithine carbamoyltransferase"/>
    <property type="match status" value="2"/>
</dbReference>
<dbReference type="UniPathway" id="UPA00070">
    <property type="reaction ID" value="UER00116"/>
</dbReference>
<feature type="binding site" evidence="7">
    <location>
        <position position="129"/>
    </location>
    <ligand>
        <name>carbamoyl phosphate</name>
        <dbReference type="ChEBI" id="CHEBI:58228"/>
    </ligand>
</feature>
<feature type="binding site" evidence="7">
    <location>
        <position position="250"/>
    </location>
    <ligand>
        <name>carbamoyl phosphate</name>
        <dbReference type="ChEBI" id="CHEBI:58228"/>
    </ligand>
</feature>
<comment type="catalytic activity">
    <reaction evidence="6 7">
        <text>carbamoyl phosphate + L-aspartate = N-carbamoyl-L-aspartate + phosphate + H(+)</text>
        <dbReference type="Rhea" id="RHEA:20013"/>
        <dbReference type="ChEBI" id="CHEBI:15378"/>
        <dbReference type="ChEBI" id="CHEBI:29991"/>
        <dbReference type="ChEBI" id="CHEBI:32814"/>
        <dbReference type="ChEBI" id="CHEBI:43474"/>
        <dbReference type="ChEBI" id="CHEBI:58228"/>
        <dbReference type="EC" id="2.1.3.2"/>
    </reaction>
</comment>
<keyword evidence="11" id="KW-1185">Reference proteome</keyword>
<feature type="binding site" evidence="7">
    <location>
        <position position="126"/>
    </location>
    <ligand>
        <name>carbamoyl phosphate</name>
        <dbReference type="ChEBI" id="CHEBI:58228"/>
    </ligand>
</feature>
<evidence type="ECO:0000256" key="2">
    <source>
        <dbReference type="ARBA" id="ARBA00008896"/>
    </source>
</evidence>
<accession>A0A239U6J8</accession>
<evidence type="ECO:0000256" key="6">
    <source>
        <dbReference type="ARBA" id="ARBA00048859"/>
    </source>
</evidence>
<dbReference type="PANTHER" id="PTHR45753">
    <property type="entry name" value="ORNITHINE CARBAMOYLTRANSFERASE, MITOCHONDRIAL"/>
    <property type="match status" value="1"/>
</dbReference>
<keyword evidence="3 7" id="KW-0808">Transferase</keyword>
<dbReference type="NCBIfam" id="NF002032">
    <property type="entry name" value="PRK00856.1"/>
    <property type="match status" value="1"/>
</dbReference>
<feature type="binding site" evidence="7">
    <location>
        <position position="251"/>
    </location>
    <ligand>
        <name>carbamoyl phosphate</name>
        <dbReference type="ChEBI" id="CHEBI:58228"/>
    </ligand>
</feature>
<feature type="domain" description="Aspartate/ornithine carbamoyltransferase Asp/Orn-binding" evidence="8">
    <location>
        <begin position="145"/>
        <end position="287"/>
    </location>
</feature>
<dbReference type="PANTHER" id="PTHR45753:SF6">
    <property type="entry name" value="ASPARTATE CARBAMOYLTRANSFERASE"/>
    <property type="match status" value="1"/>
</dbReference>
<protein>
    <recommendedName>
        <fullName evidence="7">Aspartate carbamoyltransferase</fullName>
        <ecNumber evidence="7">2.1.3.2</ecNumber>
    </recommendedName>
    <alternativeName>
        <fullName evidence="7">Aspartate transcarbamylase</fullName>
        <shortName evidence="7">ATCase</shortName>
    </alternativeName>
</protein>
<comment type="similarity">
    <text evidence="2 7">Belongs to the aspartate/ornithine carbamoyltransferase superfamily. ATCase family.</text>
</comment>
<dbReference type="GO" id="GO:0044205">
    <property type="term" value="P:'de novo' UMP biosynthetic process"/>
    <property type="evidence" value="ECO:0007669"/>
    <property type="project" value="UniProtKB-UniRule"/>
</dbReference>
<dbReference type="RefSeq" id="WP_095105808.1">
    <property type="nucleotide sequence ID" value="NZ_BKAR01000006.1"/>
</dbReference>
<evidence type="ECO:0000256" key="7">
    <source>
        <dbReference type="HAMAP-Rule" id="MF_00001"/>
    </source>
</evidence>
<evidence type="ECO:0000256" key="5">
    <source>
        <dbReference type="ARBA" id="ARBA00043884"/>
    </source>
</evidence>
<sequence>MKQLVSMEDLTNEEIYSLIETAIEYKKGNKPNKFTDKYVANLFFENSTRTKCSFEMAERQLGLQEIPFETSTSSVKKGESLYDTCKTLESIGVDALVIRHPQNDYYKELDGLNIPVINGGDGSGQHPTQSLLDIMTIYEEYGNFDGLNVLICGDIKNSRVARSNYQALTALGANVKFAAPDEWVDETLDAPYVKIDDVIEETDIVMLLRVQHERHDGELSFDPHEYHEKYGLTLERYNQLKPEAIVMHPAPVNRGVEIDSDLVEAPKARIFKQMKNGMFLRMSVITHILNEKKEGVIFDVAN</sequence>
<dbReference type="OrthoDB" id="9774690at2"/>
<comment type="function">
    <text evidence="5 7">Catalyzes the condensation of carbamoyl phosphate and aspartate to form carbamoyl aspartate and inorganic phosphate, the committed step in the de novo pyrimidine nucleotide biosynthesis pathway.</text>
</comment>
<dbReference type="PRINTS" id="PR00100">
    <property type="entry name" value="AOTCASE"/>
</dbReference>
<reference evidence="10 11" key="1">
    <citation type="submission" date="2019-07" db="EMBL/GenBank/DDBJ databases">
        <title>Whole genome shotgun sequence of Staphylococcus piscifermentans NBRC 109625.</title>
        <authorList>
            <person name="Hosoyama A."/>
            <person name="Uohara A."/>
            <person name="Ohji S."/>
            <person name="Ichikawa N."/>
        </authorList>
    </citation>
    <scope>NUCLEOTIDE SEQUENCE [LARGE SCALE GENOMIC DNA]</scope>
    <source>
        <strain evidence="10 11">NBRC 109625</strain>
    </source>
</reference>
<dbReference type="GO" id="GO:0005829">
    <property type="term" value="C:cytosol"/>
    <property type="evidence" value="ECO:0007669"/>
    <property type="project" value="TreeGrafter"/>
</dbReference>
<feature type="binding site" evidence="7">
    <location>
        <position position="50"/>
    </location>
    <ligand>
        <name>carbamoyl phosphate</name>
        <dbReference type="ChEBI" id="CHEBI:58228"/>
    </ligand>
</feature>
<evidence type="ECO:0000259" key="8">
    <source>
        <dbReference type="Pfam" id="PF00185"/>
    </source>
</evidence>
<dbReference type="InterPro" id="IPR036901">
    <property type="entry name" value="Asp/Orn_carbamoylTrfase_sf"/>
</dbReference>
<dbReference type="GO" id="GO:0004070">
    <property type="term" value="F:aspartate carbamoyltransferase activity"/>
    <property type="evidence" value="ECO:0007669"/>
    <property type="project" value="UniProtKB-UniRule"/>
</dbReference>
<comment type="caution">
    <text evidence="10">The sequence shown here is derived from an EMBL/GenBank/DDBJ whole genome shotgun (WGS) entry which is preliminary data.</text>
</comment>
<proteinExistence type="inferred from homology"/>